<feature type="region of interest" description="Disordered" evidence="1">
    <location>
        <begin position="17"/>
        <end position="39"/>
    </location>
</feature>
<organism evidence="2 3">
    <name type="scientific">Aureobasidium pullulans</name>
    <name type="common">Black yeast</name>
    <name type="synonym">Pullularia pullulans</name>
    <dbReference type="NCBI Taxonomy" id="5580"/>
    <lineage>
        <taxon>Eukaryota</taxon>
        <taxon>Fungi</taxon>
        <taxon>Dikarya</taxon>
        <taxon>Ascomycota</taxon>
        <taxon>Pezizomycotina</taxon>
        <taxon>Dothideomycetes</taxon>
        <taxon>Dothideomycetidae</taxon>
        <taxon>Dothideales</taxon>
        <taxon>Saccotheciaceae</taxon>
        <taxon>Aureobasidium</taxon>
    </lineage>
</organism>
<sequence length="521" mass="58402">MSSPSIGNGVQRLSISTEDEMTSPAPNNGSTGQHQRYNPTFTGLPAELKRLIVHNSDDDSLPNLRLTCKELNEIASKPFGERCLAERCFMMSDYSLQGLVDLTAHPVFGPCVRRVLINTYSFTVGIEDWLKTTGKNLPKAEREAKWKHLDAADSQISDLIGTQIIIRYLAVALLNLKEHGQRVTFGLRDDVIHRGTDHEILRKAYGSEQFWGIVSPLNDLEIKQWGPARSFLWAMLGFAITSVDAHNEVPVALELDLAVAIDRSNDALDGGILAALTMSEDKLQREVDICLKIGLDWTIRFFRPDPKQDYLVLNYHGTTVQTCKEEDIDPGFLPHIIGPQGHELRYGYGSGNTSYYSPCMLGKLYAAITMEKLSEICMESCASEASFTILEICKMGSQKLQKLALIDTHLFESTIGRFGFLDQKKSAWPFLYVVRSLLRDNCPNLQSLVLDRVFFYAEDDTAGRAVITGKRREWKGKDGVLSGLVSLIAEMTTLDEEQQERWFKHEINADGNDLVATVEDE</sequence>
<name>A0A4S9XWC5_AURPU</name>
<accession>A0A4S9XWC5</accession>
<feature type="compositionally biased region" description="Polar residues" evidence="1">
    <location>
        <begin position="24"/>
        <end position="39"/>
    </location>
</feature>
<proteinExistence type="predicted"/>
<reference evidence="2 3" key="1">
    <citation type="submission" date="2018-10" db="EMBL/GenBank/DDBJ databases">
        <title>Fifty Aureobasidium pullulans genomes reveal a recombining polyextremotolerant generalist.</title>
        <authorList>
            <person name="Gostincar C."/>
            <person name="Turk M."/>
            <person name="Zajc J."/>
            <person name="Gunde-Cimerman N."/>
        </authorList>
    </citation>
    <scope>NUCLEOTIDE SEQUENCE [LARGE SCALE GENOMIC DNA]</scope>
    <source>
        <strain evidence="2 3">EXF-3403</strain>
    </source>
</reference>
<evidence type="ECO:0008006" key="4">
    <source>
        <dbReference type="Google" id="ProtNLM"/>
    </source>
</evidence>
<protein>
    <recommendedName>
        <fullName evidence="4">F-box domain-containing protein</fullName>
    </recommendedName>
</protein>
<evidence type="ECO:0000313" key="3">
    <source>
        <dbReference type="Proteomes" id="UP000310039"/>
    </source>
</evidence>
<evidence type="ECO:0000256" key="1">
    <source>
        <dbReference type="SAM" id="MobiDB-lite"/>
    </source>
</evidence>
<comment type="caution">
    <text evidence="2">The sequence shown here is derived from an EMBL/GenBank/DDBJ whole genome shotgun (WGS) entry which is preliminary data.</text>
</comment>
<dbReference type="Proteomes" id="UP000310039">
    <property type="component" value="Unassembled WGS sequence"/>
</dbReference>
<dbReference type="EMBL" id="QZBT01000076">
    <property type="protein sequence ID" value="THZ82534.1"/>
    <property type="molecule type" value="Genomic_DNA"/>
</dbReference>
<gene>
    <name evidence="2" type="ORF">D6C84_05724</name>
</gene>
<evidence type="ECO:0000313" key="2">
    <source>
        <dbReference type="EMBL" id="THZ82534.1"/>
    </source>
</evidence>
<dbReference type="AlphaFoldDB" id="A0A4S9XWC5"/>